<sequence>MDKVQKVQVQKVLRVMPHGRPISNISHSDMNDDVSRQDWLTHMSNRPWRLGASKDETSGVLSSRTVQWLVDKKAGGSPSLPPPPLPPPPPPIVPPNVKPEKLDPHKRSITSRHGFGSTGRRISLLTNHFKVSVKHPDKIFYQYTVSICSEDNRAVESKVVDKLYKTYSSKLAGKGFAYDGEKSLYTVGPLPQNNFEFTVVLGESFAKRGSPHGGSLSESGKRSKRSFQSITFKVELSYAAKIPLKSISLVLQGSEPENIQDTLRALDIILRQQAANSFCDPNEGGYL</sequence>
<dbReference type="AlphaFoldDB" id="A0A7J7H682"/>
<protein>
    <recommendedName>
        <fullName evidence="2">Protein argonaute N-terminal domain-containing protein</fullName>
    </recommendedName>
</protein>
<evidence type="ECO:0000313" key="4">
    <source>
        <dbReference type="Proteomes" id="UP000593564"/>
    </source>
</evidence>
<reference evidence="3 4" key="2">
    <citation type="submission" date="2020-07" db="EMBL/GenBank/DDBJ databases">
        <title>Genome assembly of wild tea tree DASZ reveals pedigree and selection history of tea varieties.</title>
        <authorList>
            <person name="Zhang W."/>
        </authorList>
    </citation>
    <scope>NUCLEOTIDE SEQUENCE [LARGE SCALE GENOMIC DNA]</scope>
    <source>
        <strain evidence="4">cv. G240</strain>
        <tissue evidence="3">Leaf</tissue>
    </source>
</reference>
<accession>A0A7J7H682</accession>
<evidence type="ECO:0000256" key="1">
    <source>
        <dbReference type="SAM" id="MobiDB-lite"/>
    </source>
</evidence>
<dbReference type="PANTHER" id="PTHR22891">
    <property type="entry name" value="EUKARYOTIC TRANSLATION INITIATION FACTOR 2C"/>
    <property type="match status" value="1"/>
</dbReference>
<dbReference type="Proteomes" id="UP000593564">
    <property type="component" value="Unassembled WGS sequence"/>
</dbReference>
<feature type="region of interest" description="Disordered" evidence="1">
    <location>
        <begin position="72"/>
        <end position="114"/>
    </location>
</feature>
<evidence type="ECO:0000313" key="3">
    <source>
        <dbReference type="EMBL" id="KAF5948492.1"/>
    </source>
</evidence>
<dbReference type="EMBL" id="JACBKZ010000006">
    <property type="protein sequence ID" value="KAF5948492.1"/>
    <property type="molecule type" value="Genomic_DNA"/>
</dbReference>
<organism evidence="3 4">
    <name type="scientific">Camellia sinensis</name>
    <name type="common">Tea plant</name>
    <name type="synonym">Thea sinensis</name>
    <dbReference type="NCBI Taxonomy" id="4442"/>
    <lineage>
        <taxon>Eukaryota</taxon>
        <taxon>Viridiplantae</taxon>
        <taxon>Streptophyta</taxon>
        <taxon>Embryophyta</taxon>
        <taxon>Tracheophyta</taxon>
        <taxon>Spermatophyta</taxon>
        <taxon>Magnoliopsida</taxon>
        <taxon>eudicotyledons</taxon>
        <taxon>Gunneridae</taxon>
        <taxon>Pentapetalae</taxon>
        <taxon>asterids</taxon>
        <taxon>Ericales</taxon>
        <taxon>Theaceae</taxon>
        <taxon>Camellia</taxon>
    </lineage>
</organism>
<gene>
    <name evidence="3" type="ORF">HYC85_014449</name>
</gene>
<proteinExistence type="predicted"/>
<dbReference type="Pfam" id="PF16486">
    <property type="entry name" value="ArgoN"/>
    <property type="match status" value="1"/>
</dbReference>
<feature type="domain" description="Protein argonaute N-terminal" evidence="2">
    <location>
        <begin position="120"/>
        <end position="270"/>
    </location>
</feature>
<evidence type="ECO:0000259" key="2">
    <source>
        <dbReference type="Pfam" id="PF16486"/>
    </source>
</evidence>
<dbReference type="InterPro" id="IPR032474">
    <property type="entry name" value="Argonaute_N"/>
</dbReference>
<name>A0A7J7H682_CAMSI</name>
<comment type="caution">
    <text evidence="3">The sequence shown here is derived from an EMBL/GenBank/DDBJ whole genome shotgun (WGS) entry which is preliminary data.</text>
</comment>
<keyword evidence="4" id="KW-1185">Reference proteome</keyword>
<reference evidence="4" key="1">
    <citation type="journal article" date="2020" name="Nat. Commun.">
        <title>Genome assembly of wild tea tree DASZ reveals pedigree and selection history of tea varieties.</title>
        <authorList>
            <person name="Zhang W."/>
            <person name="Zhang Y."/>
            <person name="Qiu H."/>
            <person name="Guo Y."/>
            <person name="Wan H."/>
            <person name="Zhang X."/>
            <person name="Scossa F."/>
            <person name="Alseekh S."/>
            <person name="Zhang Q."/>
            <person name="Wang P."/>
            <person name="Xu L."/>
            <person name="Schmidt M.H."/>
            <person name="Jia X."/>
            <person name="Li D."/>
            <person name="Zhu A."/>
            <person name="Guo F."/>
            <person name="Chen W."/>
            <person name="Ni D."/>
            <person name="Usadel B."/>
            <person name="Fernie A.R."/>
            <person name="Wen W."/>
        </authorList>
    </citation>
    <scope>NUCLEOTIDE SEQUENCE [LARGE SCALE GENOMIC DNA]</scope>
    <source>
        <strain evidence="4">cv. G240</strain>
    </source>
</reference>
<feature type="compositionally biased region" description="Pro residues" evidence="1">
    <location>
        <begin position="79"/>
        <end position="97"/>
    </location>
</feature>